<dbReference type="EMBL" id="AVOT02007349">
    <property type="protein sequence ID" value="MBW0483707.1"/>
    <property type="molecule type" value="Genomic_DNA"/>
</dbReference>
<dbReference type="Proteomes" id="UP000765509">
    <property type="component" value="Unassembled WGS sequence"/>
</dbReference>
<name>A0A9Q3CJH7_9BASI</name>
<protein>
    <submittedName>
        <fullName evidence="1">Uncharacterized protein</fullName>
    </submittedName>
</protein>
<reference evidence="1" key="1">
    <citation type="submission" date="2021-03" db="EMBL/GenBank/DDBJ databases">
        <title>Draft genome sequence of rust myrtle Austropuccinia psidii MF-1, a brazilian biotype.</title>
        <authorList>
            <person name="Quecine M.C."/>
            <person name="Pachon D.M.R."/>
            <person name="Bonatelli M.L."/>
            <person name="Correr F.H."/>
            <person name="Franceschini L.M."/>
            <person name="Leite T.F."/>
            <person name="Margarido G.R.A."/>
            <person name="Almeida C.A."/>
            <person name="Ferrarezi J.A."/>
            <person name="Labate C.A."/>
        </authorList>
    </citation>
    <scope>NUCLEOTIDE SEQUENCE</scope>
    <source>
        <strain evidence="1">MF-1</strain>
    </source>
</reference>
<evidence type="ECO:0000313" key="2">
    <source>
        <dbReference type="Proteomes" id="UP000765509"/>
    </source>
</evidence>
<comment type="caution">
    <text evidence="1">The sequence shown here is derived from an EMBL/GenBank/DDBJ whole genome shotgun (WGS) entry which is preliminary data.</text>
</comment>
<sequence length="101" mass="11720">MEHPAFKKFNEKETSQIAQISESLLLAMKIQAQLCIYRDSDGLLILQDIYNQVKKIEKDKRQGRRPIDAPIETLKEENFVWSPERDSKGQIPPCFSLTPFP</sequence>
<proteinExistence type="predicted"/>
<dbReference type="AlphaFoldDB" id="A0A9Q3CJH7"/>
<accession>A0A9Q3CJH7</accession>
<keyword evidence="2" id="KW-1185">Reference proteome</keyword>
<gene>
    <name evidence="1" type="ORF">O181_023422</name>
</gene>
<evidence type="ECO:0000313" key="1">
    <source>
        <dbReference type="EMBL" id="MBW0483707.1"/>
    </source>
</evidence>
<organism evidence="1 2">
    <name type="scientific">Austropuccinia psidii MF-1</name>
    <dbReference type="NCBI Taxonomy" id="1389203"/>
    <lineage>
        <taxon>Eukaryota</taxon>
        <taxon>Fungi</taxon>
        <taxon>Dikarya</taxon>
        <taxon>Basidiomycota</taxon>
        <taxon>Pucciniomycotina</taxon>
        <taxon>Pucciniomycetes</taxon>
        <taxon>Pucciniales</taxon>
        <taxon>Sphaerophragmiaceae</taxon>
        <taxon>Austropuccinia</taxon>
    </lineage>
</organism>
<dbReference type="OrthoDB" id="2507671at2759"/>